<feature type="domain" description="Fe/B12 periplasmic-binding" evidence="3">
    <location>
        <begin position="65"/>
        <end position="342"/>
    </location>
</feature>
<gene>
    <name evidence="4" type="ORF">CYJ22_08685</name>
</gene>
<dbReference type="EMBL" id="PKKM01000012">
    <property type="protein sequence ID" value="PKY63930.1"/>
    <property type="molecule type" value="Genomic_DNA"/>
</dbReference>
<dbReference type="PROSITE" id="PS51257">
    <property type="entry name" value="PROKAR_LIPOPROTEIN"/>
    <property type="match status" value="1"/>
</dbReference>
<dbReference type="InterPro" id="IPR050902">
    <property type="entry name" value="ABC_Transporter_SBP"/>
</dbReference>
<dbReference type="PANTHER" id="PTHR30535">
    <property type="entry name" value="VITAMIN B12-BINDING PROTEIN"/>
    <property type="match status" value="1"/>
</dbReference>
<dbReference type="Pfam" id="PF01497">
    <property type="entry name" value="Peripla_BP_2"/>
    <property type="match status" value="1"/>
</dbReference>
<protein>
    <submittedName>
        <fullName evidence="4">Peptide ABC transporter substrate-binding protein</fullName>
    </submittedName>
</protein>
<comment type="similarity">
    <text evidence="1">Belongs to the bacterial solute-binding protein 8 family.</text>
</comment>
<evidence type="ECO:0000256" key="1">
    <source>
        <dbReference type="ARBA" id="ARBA00008814"/>
    </source>
</evidence>
<evidence type="ECO:0000313" key="4">
    <source>
        <dbReference type="EMBL" id="PKY63930.1"/>
    </source>
</evidence>
<dbReference type="PROSITE" id="PS50983">
    <property type="entry name" value="FE_B12_PBP"/>
    <property type="match status" value="1"/>
</dbReference>
<sequence length="379" mass="41069">MKTRLATLTAILATATIALTACSGGSAGGNAAQSEQTTQETTASSTRTITDHAGNEVVLPEKITRVAIDQIPIESTYLAYFDGKAPYLVGMSAARVKAMSQTIAAEMAPEMMQVDTSYYDKGELNAEALLNLNVDVVFYNAFNKEHGEMFRKAGIPAVGFTTLGNPSETYAEWMELLEDVFNEDGHMADKIALGKDLVADARARTAKVPEDQKVSTMVLMGAADGQLAVAGGKDGWFTNEWADSLNYTNVTRDTDTSHTPVTFEQVLTWDPQVLLVTGKGMSNMTANTVLTNSVEGVDLSTLSSVKSGRVYSTGLGMWNWFTPNPDSPIVANWIGASLYPEQFSDVDLVSMTKDYYQKMYNFTLTDEQARTIINPDSAS</sequence>
<dbReference type="Gene3D" id="3.40.50.1980">
    <property type="entry name" value="Nitrogenase molybdenum iron protein domain"/>
    <property type="match status" value="2"/>
</dbReference>
<proteinExistence type="inferred from homology"/>
<name>A0A2I1HYF7_9ACTO</name>
<dbReference type="Gene3D" id="1.20.58.2180">
    <property type="match status" value="1"/>
</dbReference>
<feature type="chain" id="PRO_5038555599" evidence="2">
    <location>
        <begin position="21"/>
        <end position="379"/>
    </location>
</feature>
<reference evidence="4 5" key="1">
    <citation type="submission" date="2017-12" db="EMBL/GenBank/DDBJ databases">
        <title>Phylogenetic diversity of female urinary microbiome.</title>
        <authorList>
            <person name="Thomas-White K."/>
            <person name="Wolfe A.J."/>
        </authorList>
    </citation>
    <scope>NUCLEOTIDE SEQUENCE [LARGE SCALE GENOMIC DNA]</scope>
    <source>
        <strain evidence="4 5">UMB0018</strain>
    </source>
</reference>
<dbReference type="GO" id="GO:0071281">
    <property type="term" value="P:cellular response to iron ion"/>
    <property type="evidence" value="ECO:0007669"/>
    <property type="project" value="TreeGrafter"/>
</dbReference>
<feature type="signal peptide" evidence="2">
    <location>
        <begin position="1"/>
        <end position="20"/>
    </location>
</feature>
<organism evidence="4 5">
    <name type="scientific">Schaalia odontolytica</name>
    <dbReference type="NCBI Taxonomy" id="1660"/>
    <lineage>
        <taxon>Bacteria</taxon>
        <taxon>Bacillati</taxon>
        <taxon>Actinomycetota</taxon>
        <taxon>Actinomycetes</taxon>
        <taxon>Actinomycetales</taxon>
        <taxon>Actinomycetaceae</taxon>
        <taxon>Schaalia</taxon>
    </lineage>
</organism>
<evidence type="ECO:0000313" key="5">
    <source>
        <dbReference type="Proteomes" id="UP000234198"/>
    </source>
</evidence>
<dbReference type="Proteomes" id="UP000234198">
    <property type="component" value="Unassembled WGS sequence"/>
</dbReference>
<dbReference type="InterPro" id="IPR002491">
    <property type="entry name" value="ABC_transptr_periplasmic_BD"/>
</dbReference>
<dbReference type="SUPFAM" id="SSF53807">
    <property type="entry name" value="Helical backbone' metal receptor"/>
    <property type="match status" value="1"/>
</dbReference>
<keyword evidence="2" id="KW-0732">Signal</keyword>
<dbReference type="AlphaFoldDB" id="A0A2I1HYF7"/>
<comment type="caution">
    <text evidence="4">The sequence shown here is derived from an EMBL/GenBank/DDBJ whole genome shotgun (WGS) entry which is preliminary data.</text>
</comment>
<accession>A0A2I1HYF7</accession>
<evidence type="ECO:0000256" key="2">
    <source>
        <dbReference type="SAM" id="SignalP"/>
    </source>
</evidence>
<dbReference type="RefSeq" id="WP_101602330.1">
    <property type="nucleotide sequence ID" value="NZ_PKKM01000012.1"/>
</dbReference>
<evidence type="ECO:0000259" key="3">
    <source>
        <dbReference type="PROSITE" id="PS50983"/>
    </source>
</evidence>
<dbReference type="PANTHER" id="PTHR30535:SF34">
    <property type="entry name" value="MOLYBDATE-BINDING PROTEIN MOLA"/>
    <property type="match status" value="1"/>
</dbReference>